<organism evidence="1 2">
    <name type="scientific">Xenopus laevis</name>
    <name type="common">African clawed frog</name>
    <dbReference type="NCBI Taxonomy" id="8355"/>
    <lineage>
        <taxon>Eukaryota</taxon>
        <taxon>Metazoa</taxon>
        <taxon>Chordata</taxon>
        <taxon>Craniata</taxon>
        <taxon>Vertebrata</taxon>
        <taxon>Euteleostomi</taxon>
        <taxon>Amphibia</taxon>
        <taxon>Batrachia</taxon>
        <taxon>Anura</taxon>
        <taxon>Pipoidea</taxon>
        <taxon>Pipidae</taxon>
        <taxon>Xenopodinae</taxon>
        <taxon>Xenopus</taxon>
        <taxon>Xenopus</taxon>
    </lineage>
</organism>
<protein>
    <submittedName>
        <fullName evidence="1">Uncharacterized protein</fullName>
    </submittedName>
</protein>
<evidence type="ECO:0000313" key="2">
    <source>
        <dbReference type="Proteomes" id="UP000694892"/>
    </source>
</evidence>
<dbReference type="AlphaFoldDB" id="A0A974C1R4"/>
<name>A0A974C1R4_XENLA</name>
<gene>
    <name evidence="1" type="ORF">XELAEV_18041216mg</name>
</gene>
<proteinExistence type="predicted"/>
<accession>A0A974C1R4</accession>
<evidence type="ECO:0000313" key="1">
    <source>
        <dbReference type="EMBL" id="OCT64975.1"/>
    </source>
</evidence>
<sequence>MNNPTTSPIPAHNGLKTSVGYSVFGGIVRYGIVAQFFCYSLKLFLKGYCHENFFLYLILISWGKSRPTYHKAAAW</sequence>
<dbReference type="EMBL" id="CM004481">
    <property type="protein sequence ID" value="OCT64975.1"/>
    <property type="molecule type" value="Genomic_DNA"/>
</dbReference>
<reference evidence="2" key="1">
    <citation type="journal article" date="2016" name="Nature">
        <title>Genome evolution in the allotetraploid frog Xenopus laevis.</title>
        <authorList>
            <person name="Session A.M."/>
            <person name="Uno Y."/>
            <person name="Kwon T."/>
            <person name="Chapman J.A."/>
            <person name="Toyoda A."/>
            <person name="Takahashi S."/>
            <person name="Fukui A."/>
            <person name="Hikosaka A."/>
            <person name="Suzuki A."/>
            <person name="Kondo M."/>
            <person name="van Heeringen S.J."/>
            <person name="Quigley I."/>
            <person name="Heinz S."/>
            <person name="Ogino H."/>
            <person name="Ochi H."/>
            <person name="Hellsten U."/>
            <person name="Lyons J.B."/>
            <person name="Simakov O."/>
            <person name="Putnam N."/>
            <person name="Stites J."/>
            <person name="Kuroki Y."/>
            <person name="Tanaka T."/>
            <person name="Michiue T."/>
            <person name="Watanabe M."/>
            <person name="Bogdanovic O."/>
            <person name="Lister R."/>
            <person name="Georgiou G."/>
            <person name="Paranjpe S.S."/>
            <person name="van Kruijsbergen I."/>
            <person name="Shu S."/>
            <person name="Carlson J."/>
            <person name="Kinoshita T."/>
            <person name="Ohta Y."/>
            <person name="Mawaribuchi S."/>
            <person name="Jenkins J."/>
            <person name="Grimwood J."/>
            <person name="Schmutz J."/>
            <person name="Mitros T."/>
            <person name="Mozaffari S.V."/>
            <person name="Suzuki Y."/>
            <person name="Haramoto Y."/>
            <person name="Yamamoto T.S."/>
            <person name="Takagi C."/>
            <person name="Heald R."/>
            <person name="Miller K."/>
            <person name="Haudenschild C."/>
            <person name="Kitzman J."/>
            <person name="Nakayama T."/>
            <person name="Izutsu Y."/>
            <person name="Robert J."/>
            <person name="Fortriede J."/>
            <person name="Burns K."/>
            <person name="Lotay V."/>
            <person name="Karimi K."/>
            <person name="Yasuoka Y."/>
            <person name="Dichmann D.S."/>
            <person name="Flajnik M.F."/>
            <person name="Houston D.W."/>
            <person name="Shendure J."/>
            <person name="DuPasquier L."/>
            <person name="Vize P.D."/>
            <person name="Zorn A.M."/>
            <person name="Ito M."/>
            <person name="Marcotte E.M."/>
            <person name="Wallingford J.B."/>
            <person name="Ito Y."/>
            <person name="Asashima M."/>
            <person name="Ueno N."/>
            <person name="Matsuda Y."/>
            <person name="Veenstra G.J."/>
            <person name="Fujiyama A."/>
            <person name="Harland R.M."/>
            <person name="Taira M."/>
            <person name="Rokhsar D.S."/>
        </authorList>
    </citation>
    <scope>NUCLEOTIDE SEQUENCE [LARGE SCALE GENOMIC DNA]</scope>
    <source>
        <strain evidence="2">J</strain>
    </source>
</reference>
<dbReference type="Proteomes" id="UP000694892">
    <property type="component" value="Chromosome 8S"/>
</dbReference>